<dbReference type="Pfam" id="PF03704">
    <property type="entry name" value="BTAD"/>
    <property type="match status" value="1"/>
</dbReference>
<dbReference type="AlphaFoldDB" id="A0A3E0GZH6"/>
<keyword evidence="3 5" id="KW-0238">DNA-binding</keyword>
<dbReference type="SMART" id="SM00028">
    <property type="entry name" value="TPR"/>
    <property type="match status" value="6"/>
</dbReference>
<evidence type="ECO:0000313" key="8">
    <source>
        <dbReference type="Proteomes" id="UP000256269"/>
    </source>
</evidence>
<dbReference type="InterPro" id="IPR041664">
    <property type="entry name" value="AAA_16"/>
</dbReference>
<dbReference type="SUPFAM" id="SSF46894">
    <property type="entry name" value="C-terminal effector domain of the bipartite response regulators"/>
    <property type="match status" value="1"/>
</dbReference>
<dbReference type="InterPro" id="IPR027417">
    <property type="entry name" value="P-loop_NTPase"/>
</dbReference>
<dbReference type="PANTHER" id="PTHR35807">
    <property type="entry name" value="TRANSCRIPTIONAL REGULATOR REDD-RELATED"/>
    <property type="match status" value="1"/>
</dbReference>
<keyword evidence="4" id="KW-0804">Transcription</keyword>
<dbReference type="InterPro" id="IPR051677">
    <property type="entry name" value="AfsR-DnrI-RedD_regulator"/>
</dbReference>
<sequence>MGIEFSLLGDVEVRIEGEVVDIGHIRQLSVLLALLVDANRVVSADQLTDRVWGEQPPPTARGTLSAYLTRLRKALSPAQDVTITRRLGGYVLTVAPETVDVHRFRRLIHQAHDADDDHAAVALDQALGLWRGEAFAHLDTAWLATVRESLNRERLAAQLDRNDLHLRYGDHARLLPDLVVQAGEHPLDERLAGQLMLALYRAGRAADALDHYGQVRALLAEELGTDPGPALRELHHQILITDPALLDVPSRAQARPVVVPRQLPAPPAPFVVRGAELDRLEVPRQLPAGLQDFVGRGVTFEQIVGLLSGDGGTGVPVVAISGQPGVGKSALAVQVAHHLRAQFPDGQLFIDLLGNTLDRALTAEQVLARFLQSLSLSPAQLPDDLNGLVSAYRTALADRKVLVVLDNAASPGQVRNLLPSTPGSAALVTSRKSLRGLAALGGARLVNLEVLGPEHSVALLNTIIGHDRRHDLAALDEIAELCGHLPLALRIAGANLLLRDDDSARGYVTDLRHGNRLSVLEIEDDPGATVRAVFDLSYLALKPEVARLFRQLGLVPGPDFSLQAVAVLAQLPAERARKLLAELVDAGLIQQTASDRFRFHDLLRLYSEERCQIEEDSTEADAARARLFAYYVRWLDAVADVLWETWVRLPRTEVELVVSSPTFDDTAPAFAWMDQEGLNVIAAVIDATERGPVLAAWHLVESLCAYLVTRGRYRAEGLVAAKAALNAAKAAGDAHAEATMHYVHASLYHRVQERGTAMAHTLAQLDAYDRCESYDGRARALISLGILFQADGKLRAAAEQVERGVRLAEEHGLNKVRLFGLINLSVIERKRGHLDRAEWSAREALTVAPASGTFMTVASSRTVLGEVMIRRGRFREAIDQYAAALACYRETGTRYYEARTLRALADANRLAGDHKAALVRAHEALAIAEKSGIDQDQVDSLVTLAAAHQGMAHPDEAATCARNALEMSRGLGYQRGEISALLELASQCRQRGDLTTAREHARDAAELGRHAELVELEGQSETLLAWLAFDVQDLIAARDHAQRALAAHTNAGSRFGQARALHVLGSALDACSDSEQARSCWEQALDCLAGLDIPDTDELRRLLAASPRSWSKTAENVACPGRESGQ</sequence>
<dbReference type="Proteomes" id="UP000256269">
    <property type="component" value="Unassembled WGS sequence"/>
</dbReference>
<dbReference type="InterPro" id="IPR016032">
    <property type="entry name" value="Sig_transdc_resp-reg_C-effctor"/>
</dbReference>
<dbReference type="EMBL" id="QUNO01000017">
    <property type="protein sequence ID" value="REH35754.1"/>
    <property type="molecule type" value="Genomic_DNA"/>
</dbReference>
<dbReference type="Pfam" id="PF13191">
    <property type="entry name" value="AAA_16"/>
    <property type="match status" value="1"/>
</dbReference>
<dbReference type="Gene3D" id="3.40.50.300">
    <property type="entry name" value="P-loop containing nucleotide triphosphate hydrolases"/>
    <property type="match status" value="1"/>
</dbReference>
<comment type="similarity">
    <text evidence="1">Belongs to the AfsR/DnrI/RedD regulatory family.</text>
</comment>
<dbReference type="SUPFAM" id="SSF52540">
    <property type="entry name" value="P-loop containing nucleoside triphosphate hydrolases"/>
    <property type="match status" value="1"/>
</dbReference>
<keyword evidence="8" id="KW-1185">Reference proteome</keyword>
<dbReference type="InterPro" id="IPR001867">
    <property type="entry name" value="OmpR/PhoB-type_DNA-bd"/>
</dbReference>
<dbReference type="CDD" id="cd15831">
    <property type="entry name" value="BTAD"/>
    <property type="match status" value="1"/>
</dbReference>
<reference evidence="7 8" key="1">
    <citation type="submission" date="2018-08" db="EMBL/GenBank/DDBJ databases">
        <title>Genomic Encyclopedia of Archaeal and Bacterial Type Strains, Phase II (KMG-II): from individual species to whole genera.</title>
        <authorList>
            <person name="Goeker M."/>
        </authorList>
    </citation>
    <scope>NUCLEOTIDE SEQUENCE [LARGE SCALE GENOMIC DNA]</scope>
    <source>
        <strain evidence="7 8">DSM 45791</strain>
    </source>
</reference>
<protein>
    <submittedName>
        <fullName evidence="7">DNA-binding SARP family transcriptional activator</fullName>
    </submittedName>
</protein>
<evidence type="ECO:0000256" key="2">
    <source>
        <dbReference type="ARBA" id="ARBA00023015"/>
    </source>
</evidence>
<dbReference type="GO" id="GO:0000160">
    <property type="term" value="P:phosphorelay signal transduction system"/>
    <property type="evidence" value="ECO:0007669"/>
    <property type="project" value="InterPro"/>
</dbReference>
<dbReference type="SMART" id="SM00862">
    <property type="entry name" value="Trans_reg_C"/>
    <property type="match status" value="1"/>
</dbReference>
<feature type="domain" description="OmpR/PhoB-type" evidence="6">
    <location>
        <begin position="1"/>
        <end position="94"/>
    </location>
</feature>
<dbReference type="GO" id="GO:0003677">
    <property type="term" value="F:DNA binding"/>
    <property type="evidence" value="ECO:0007669"/>
    <property type="project" value="UniProtKB-UniRule"/>
</dbReference>
<feature type="DNA-binding region" description="OmpR/PhoB-type" evidence="5">
    <location>
        <begin position="1"/>
        <end position="94"/>
    </location>
</feature>
<dbReference type="RefSeq" id="WP_116179818.1">
    <property type="nucleotide sequence ID" value="NZ_CP144375.1"/>
</dbReference>
<organism evidence="7 8">
    <name type="scientific">Kutzneria buriramensis</name>
    <dbReference type="NCBI Taxonomy" id="1045776"/>
    <lineage>
        <taxon>Bacteria</taxon>
        <taxon>Bacillati</taxon>
        <taxon>Actinomycetota</taxon>
        <taxon>Actinomycetes</taxon>
        <taxon>Pseudonocardiales</taxon>
        <taxon>Pseudonocardiaceae</taxon>
        <taxon>Kutzneria</taxon>
    </lineage>
</organism>
<dbReference type="InterPro" id="IPR019734">
    <property type="entry name" value="TPR_rpt"/>
</dbReference>
<comment type="caution">
    <text evidence="7">The sequence shown here is derived from an EMBL/GenBank/DDBJ whole genome shotgun (WGS) entry which is preliminary data.</text>
</comment>
<evidence type="ECO:0000256" key="3">
    <source>
        <dbReference type="ARBA" id="ARBA00023125"/>
    </source>
</evidence>
<dbReference type="PROSITE" id="PS51755">
    <property type="entry name" value="OMPR_PHOB"/>
    <property type="match status" value="1"/>
</dbReference>
<evidence type="ECO:0000256" key="4">
    <source>
        <dbReference type="ARBA" id="ARBA00023163"/>
    </source>
</evidence>
<dbReference type="GO" id="GO:0043531">
    <property type="term" value="F:ADP binding"/>
    <property type="evidence" value="ECO:0007669"/>
    <property type="project" value="InterPro"/>
</dbReference>
<gene>
    <name evidence="7" type="ORF">BCF44_117142</name>
</gene>
<evidence type="ECO:0000256" key="1">
    <source>
        <dbReference type="ARBA" id="ARBA00005820"/>
    </source>
</evidence>
<evidence type="ECO:0000259" key="6">
    <source>
        <dbReference type="PROSITE" id="PS51755"/>
    </source>
</evidence>
<dbReference type="SUPFAM" id="SSF48452">
    <property type="entry name" value="TPR-like"/>
    <property type="match status" value="3"/>
</dbReference>
<dbReference type="SMART" id="SM01043">
    <property type="entry name" value="BTAD"/>
    <property type="match status" value="1"/>
</dbReference>
<dbReference type="Pfam" id="PF00486">
    <property type="entry name" value="Trans_reg_C"/>
    <property type="match status" value="1"/>
</dbReference>
<dbReference type="Gene3D" id="1.25.40.10">
    <property type="entry name" value="Tetratricopeptide repeat domain"/>
    <property type="match status" value="3"/>
</dbReference>
<dbReference type="Gene3D" id="1.10.10.10">
    <property type="entry name" value="Winged helix-like DNA-binding domain superfamily/Winged helix DNA-binding domain"/>
    <property type="match status" value="1"/>
</dbReference>
<evidence type="ECO:0000256" key="5">
    <source>
        <dbReference type="PROSITE-ProRule" id="PRU01091"/>
    </source>
</evidence>
<dbReference type="GO" id="GO:0006355">
    <property type="term" value="P:regulation of DNA-templated transcription"/>
    <property type="evidence" value="ECO:0007669"/>
    <property type="project" value="InterPro"/>
</dbReference>
<accession>A0A3E0GZH6</accession>
<keyword evidence="2" id="KW-0805">Transcription regulation</keyword>
<dbReference type="PRINTS" id="PR00364">
    <property type="entry name" value="DISEASERSIST"/>
</dbReference>
<name>A0A3E0GZH6_9PSEU</name>
<dbReference type="OrthoDB" id="581105at2"/>
<proteinExistence type="inferred from homology"/>
<evidence type="ECO:0000313" key="7">
    <source>
        <dbReference type="EMBL" id="REH35754.1"/>
    </source>
</evidence>
<dbReference type="InterPro" id="IPR011990">
    <property type="entry name" value="TPR-like_helical_dom_sf"/>
</dbReference>
<dbReference type="PANTHER" id="PTHR35807:SF1">
    <property type="entry name" value="TRANSCRIPTIONAL REGULATOR REDD"/>
    <property type="match status" value="1"/>
</dbReference>
<dbReference type="InterPro" id="IPR005158">
    <property type="entry name" value="BTAD"/>
</dbReference>
<dbReference type="InterPro" id="IPR036388">
    <property type="entry name" value="WH-like_DNA-bd_sf"/>
</dbReference>
<dbReference type="Pfam" id="PF13424">
    <property type="entry name" value="TPR_12"/>
    <property type="match status" value="1"/>
</dbReference>